<sequence>MNTITSKDNNLIKFVRKLRDKKHRKKEKKFIVEGFRFVEEALKSDYCIEYILIQENSLNKLQEFNISIESIKDKAYILSGNAFNSISGTENSQGILAIVNMKEVYQPKESGIYILADKVQDPGNMGTIIRTAHAANASGILITEGTVDIYNEKTLRASMGSIFYMPIIEDFKLEKSIYLKSKGFKIIASSLNTDKSLYDLDLHKKNLILAVGNEGNGLSDEVYNISDKTFIIPMPGKAESLNAAVATSIIIFEIVRQNLK</sequence>
<keyword evidence="2 5" id="KW-0489">Methyltransferase</keyword>
<dbReference type="Proteomes" id="UP000250223">
    <property type="component" value="Unassembled WGS sequence"/>
</dbReference>
<dbReference type="PANTHER" id="PTHR43191:SF2">
    <property type="entry name" value="RRNA METHYLTRANSFERASE 3, MITOCHONDRIAL"/>
    <property type="match status" value="1"/>
</dbReference>
<dbReference type="GO" id="GO:0032259">
    <property type="term" value="P:methylation"/>
    <property type="evidence" value="ECO:0007669"/>
    <property type="project" value="UniProtKB-KW"/>
</dbReference>
<dbReference type="CDD" id="cd18095">
    <property type="entry name" value="SpoU-like_rRNA-MTase"/>
    <property type="match status" value="1"/>
</dbReference>
<dbReference type="InterPro" id="IPR001537">
    <property type="entry name" value="SpoU_MeTrfase"/>
</dbReference>
<dbReference type="InterPro" id="IPR013123">
    <property type="entry name" value="SpoU_subst-bd"/>
</dbReference>
<evidence type="ECO:0000313" key="5">
    <source>
        <dbReference type="EMBL" id="SQB35355.1"/>
    </source>
</evidence>
<comment type="similarity">
    <text evidence="1">Belongs to the class IV-like SAM-binding methyltransferase superfamily. RNA methyltransferase TrmH family.</text>
</comment>
<protein>
    <submittedName>
        <fullName evidence="5">23S rRNA methyltransferase</fullName>
        <ecNumber evidence="5">2.1.1.-</ecNumber>
    </submittedName>
</protein>
<dbReference type="Gene3D" id="3.40.1280.10">
    <property type="match status" value="1"/>
</dbReference>
<dbReference type="SMART" id="SM00967">
    <property type="entry name" value="SpoU_sub_bind"/>
    <property type="match status" value="1"/>
</dbReference>
<dbReference type="EC" id="2.1.1.-" evidence="5"/>
<dbReference type="GO" id="GO:0006396">
    <property type="term" value="P:RNA processing"/>
    <property type="evidence" value="ECO:0007669"/>
    <property type="project" value="InterPro"/>
</dbReference>
<dbReference type="InterPro" id="IPR029026">
    <property type="entry name" value="tRNA_m1G_MTases_N"/>
</dbReference>
<dbReference type="GO" id="GO:0008173">
    <property type="term" value="F:RNA methyltransferase activity"/>
    <property type="evidence" value="ECO:0007669"/>
    <property type="project" value="InterPro"/>
</dbReference>
<dbReference type="SUPFAM" id="SSF55315">
    <property type="entry name" value="L30e-like"/>
    <property type="match status" value="1"/>
</dbReference>
<accession>A0A2X2WH35</accession>
<dbReference type="GO" id="GO:0003723">
    <property type="term" value="F:RNA binding"/>
    <property type="evidence" value="ECO:0007669"/>
    <property type="project" value="InterPro"/>
</dbReference>
<organism evidence="5 6">
    <name type="scientific">Clostridium cochlearium</name>
    <dbReference type="NCBI Taxonomy" id="1494"/>
    <lineage>
        <taxon>Bacteria</taxon>
        <taxon>Bacillati</taxon>
        <taxon>Bacillota</taxon>
        <taxon>Clostridia</taxon>
        <taxon>Eubacteriales</taxon>
        <taxon>Clostridiaceae</taxon>
        <taxon>Clostridium</taxon>
    </lineage>
</organism>
<dbReference type="EMBL" id="UAWC01000024">
    <property type="protein sequence ID" value="SQB35355.1"/>
    <property type="molecule type" value="Genomic_DNA"/>
</dbReference>
<evidence type="ECO:0000256" key="2">
    <source>
        <dbReference type="ARBA" id="ARBA00022603"/>
    </source>
</evidence>
<evidence type="ECO:0000256" key="1">
    <source>
        <dbReference type="ARBA" id="ARBA00007228"/>
    </source>
</evidence>
<dbReference type="PANTHER" id="PTHR43191">
    <property type="entry name" value="RRNA METHYLTRANSFERASE 3"/>
    <property type="match status" value="1"/>
</dbReference>
<keyword evidence="3 5" id="KW-0808">Transferase</keyword>
<dbReference type="Pfam" id="PF22435">
    <property type="entry name" value="MRM3-like_sub_bind"/>
    <property type="match status" value="1"/>
</dbReference>
<feature type="domain" description="RNA 2-O ribose methyltransferase substrate binding" evidence="4">
    <location>
        <begin position="31"/>
        <end position="105"/>
    </location>
</feature>
<dbReference type="RefSeq" id="WP_111921630.1">
    <property type="nucleotide sequence ID" value="NZ_UAWC01000024.1"/>
</dbReference>
<proteinExistence type="inferred from homology"/>
<dbReference type="InterPro" id="IPR029028">
    <property type="entry name" value="Alpha/beta_knot_MTases"/>
</dbReference>
<dbReference type="InterPro" id="IPR029064">
    <property type="entry name" value="Ribosomal_eL30-like_sf"/>
</dbReference>
<dbReference type="InterPro" id="IPR053888">
    <property type="entry name" value="MRM3-like_sub_bind"/>
</dbReference>
<name>A0A2X2WH35_CLOCO</name>
<dbReference type="InterPro" id="IPR051259">
    <property type="entry name" value="rRNA_Methyltransferase"/>
</dbReference>
<gene>
    <name evidence="5" type="ORF">NCTC13028_01905</name>
</gene>
<dbReference type="AlphaFoldDB" id="A0A2X2WH35"/>
<evidence type="ECO:0000256" key="3">
    <source>
        <dbReference type="ARBA" id="ARBA00022679"/>
    </source>
</evidence>
<evidence type="ECO:0000313" key="6">
    <source>
        <dbReference type="Proteomes" id="UP000250223"/>
    </source>
</evidence>
<evidence type="ECO:0000259" key="4">
    <source>
        <dbReference type="SMART" id="SM00967"/>
    </source>
</evidence>
<reference evidence="5 6" key="1">
    <citation type="submission" date="2018-06" db="EMBL/GenBank/DDBJ databases">
        <authorList>
            <consortium name="Pathogen Informatics"/>
            <person name="Doyle S."/>
        </authorList>
    </citation>
    <scope>NUCLEOTIDE SEQUENCE [LARGE SCALE GENOMIC DNA]</scope>
    <source>
        <strain evidence="5 6">NCTC13028</strain>
    </source>
</reference>
<dbReference type="GO" id="GO:0005737">
    <property type="term" value="C:cytoplasm"/>
    <property type="evidence" value="ECO:0007669"/>
    <property type="project" value="UniProtKB-ARBA"/>
</dbReference>
<dbReference type="Pfam" id="PF00588">
    <property type="entry name" value="SpoU_methylase"/>
    <property type="match status" value="1"/>
</dbReference>
<dbReference type="SUPFAM" id="SSF75217">
    <property type="entry name" value="alpha/beta knot"/>
    <property type="match status" value="1"/>
</dbReference>
<dbReference type="Gene3D" id="3.30.1330.30">
    <property type="match status" value="1"/>
</dbReference>